<name>A0A4Q7NI55_9BURK</name>
<gene>
    <name evidence="2" type="ORF">EV675_0703</name>
</gene>
<evidence type="ECO:0000313" key="2">
    <source>
        <dbReference type="EMBL" id="RZS84684.1"/>
    </source>
</evidence>
<dbReference type="OrthoDB" id="9789501at2"/>
<dbReference type="SMART" id="SM00953">
    <property type="entry name" value="RES"/>
    <property type="match status" value="1"/>
</dbReference>
<organism evidence="2 3">
    <name type="scientific">Pigmentiphaga kullae</name>
    <dbReference type="NCBI Taxonomy" id="151784"/>
    <lineage>
        <taxon>Bacteria</taxon>
        <taxon>Pseudomonadati</taxon>
        <taxon>Pseudomonadota</taxon>
        <taxon>Betaproteobacteria</taxon>
        <taxon>Burkholderiales</taxon>
        <taxon>Alcaligenaceae</taxon>
        <taxon>Pigmentiphaga</taxon>
    </lineage>
</organism>
<sequence length="161" mass="17961">MTYFAWRIASDGLGYLAEDLGGEGAGQRGGRWNRPGFPVVYAASSISLACLETLVHINTGTLPVRRFLVRLEIPDDVWQAAKRLDHADAPANWDATPWDRASVELGTRWLDDRSAPALFMVPSVVVPEEFNVLLNSLHADSGRILSKKLRPWIYDFRLRAG</sequence>
<keyword evidence="3" id="KW-1185">Reference proteome</keyword>
<dbReference type="RefSeq" id="WP_130356025.1">
    <property type="nucleotide sequence ID" value="NZ_SGXC01000001.1"/>
</dbReference>
<dbReference type="EMBL" id="SGXC01000001">
    <property type="protein sequence ID" value="RZS84684.1"/>
    <property type="molecule type" value="Genomic_DNA"/>
</dbReference>
<comment type="caution">
    <text evidence="2">The sequence shown here is derived from an EMBL/GenBank/DDBJ whole genome shotgun (WGS) entry which is preliminary data.</text>
</comment>
<proteinExistence type="predicted"/>
<reference evidence="2 3" key="1">
    <citation type="submission" date="2019-02" db="EMBL/GenBank/DDBJ databases">
        <title>Genomic Encyclopedia of Type Strains, Phase IV (KMG-IV): sequencing the most valuable type-strain genomes for metagenomic binning, comparative biology and taxonomic classification.</title>
        <authorList>
            <person name="Goeker M."/>
        </authorList>
    </citation>
    <scope>NUCLEOTIDE SEQUENCE [LARGE SCALE GENOMIC DNA]</scope>
    <source>
        <strain evidence="2 3">K24</strain>
    </source>
</reference>
<dbReference type="Proteomes" id="UP000292445">
    <property type="component" value="Unassembled WGS sequence"/>
</dbReference>
<protein>
    <submittedName>
        <fullName evidence="2">RES domain-containing protein</fullName>
    </submittedName>
</protein>
<evidence type="ECO:0000259" key="1">
    <source>
        <dbReference type="SMART" id="SM00953"/>
    </source>
</evidence>
<dbReference type="Pfam" id="PF08808">
    <property type="entry name" value="RES"/>
    <property type="match status" value="1"/>
</dbReference>
<dbReference type="AlphaFoldDB" id="A0A4Q7NI55"/>
<dbReference type="InterPro" id="IPR014914">
    <property type="entry name" value="RES_dom"/>
</dbReference>
<evidence type="ECO:0000313" key="3">
    <source>
        <dbReference type="Proteomes" id="UP000292445"/>
    </source>
</evidence>
<accession>A0A4Q7NI55</accession>
<feature type="domain" description="RES" evidence="1">
    <location>
        <begin position="19"/>
        <end position="148"/>
    </location>
</feature>